<feature type="transmembrane region" description="Helical" evidence="1">
    <location>
        <begin position="9"/>
        <end position="29"/>
    </location>
</feature>
<feature type="transmembrane region" description="Helical" evidence="1">
    <location>
        <begin position="137"/>
        <end position="155"/>
    </location>
</feature>
<dbReference type="EMBL" id="JACSQL010000002">
    <property type="protein sequence ID" value="MBD7967618.1"/>
    <property type="molecule type" value="Genomic_DNA"/>
</dbReference>
<dbReference type="Pfam" id="PF22570">
    <property type="entry name" value="LiaF-TM"/>
    <property type="match status" value="1"/>
</dbReference>
<comment type="caution">
    <text evidence="3">The sequence shown here is derived from an EMBL/GenBank/DDBJ whole genome shotgun (WGS) entry which is preliminary data.</text>
</comment>
<keyword evidence="1" id="KW-1133">Transmembrane helix</keyword>
<dbReference type="Proteomes" id="UP000608071">
    <property type="component" value="Unassembled WGS sequence"/>
</dbReference>
<feature type="transmembrane region" description="Helical" evidence="1">
    <location>
        <begin position="112"/>
        <end position="131"/>
    </location>
</feature>
<keyword evidence="4" id="KW-1185">Reference proteome</keyword>
<evidence type="ECO:0000256" key="1">
    <source>
        <dbReference type="SAM" id="Phobius"/>
    </source>
</evidence>
<gene>
    <name evidence="3" type="ORF">H9647_06055</name>
</gene>
<proteinExistence type="predicted"/>
<keyword evidence="1" id="KW-0812">Transmembrane</keyword>
<reference evidence="3 4" key="1">
    <citation type="submission" date="2020-08" db="EMBL/GenBank/DDBJ databases">
        <title>A Genomic Blueprint of the Chicken Gut Microbiome.</title>
        <authorList>
            <person name="Gilroy R."/>
            <person name="Ravi A."/>
            <person name="Getino M."/>
            <person name="Pursley I."/>
            <person name="Horton D.L."/>
            <person name="Alikhan N.-F."/>
            <person name="Baker D."/>
            <person name="Gharbi K."/>
            <person name="Hall N."/>
            <person name="Watson M."/>
            <person name="Adriaenssens E.M."/>
            <person name="Foster-Nyarko E."/>
            <person name="Jarju S."/>
            <person name="Secka A."/>
            <person name="Antonio M."/>
            <person name="Oren A."/>
            <person name="Chaudhuri R."/>
            <person name="La Ragione R.M."/>
            <person name="Hildebrand F."/>
            <person name="Pallen M.J."/>
        </authorList>
    </citation>
    <scope>NUCLEOTIDE SEQUENCE [LARGE SCALE GENOMIC DNA]</scope>
    <source>
        <strain evidence="3 4">Sa2BVA9</strain>
    </source>
</reference>
<evidence type="ECO:0000313" key="4">
    <source>
        <dbReference type="Proteomes" id="UP000608071"/>
    </source>
</evidence>
<organism evidence="3 4">
    <name type="scientific">Paenibacillus gallinarum</name>
    <dbReference type="NCBI Taxonomy" id="2762232"/>
    <lineage>
        <taxon>Bacteria</taxon>
        <taxon>Bacillati</taxon>
        <taxon>Bacillota</taxon>
        <taxon>Bacilli</taxon>
        <taxon>Bacillales</taxon>
        <taxon>Paenibacillaceae</taxon>
        <taxon>Paenibacillus</taxon>
    </lineage>
</organism>
<evidence type="ECO:0000313" key="3">
    <source>
        <dbReference type="EMBL" id="MBD7967618.1"/>
    </source>
</evidence>
<dbReference type="RefSeq" id="WP_191798868.1">
    <property type="nucleotide sequence ID" value="NZ_JACSQL010000002.1"/>
</dbReference>
<feature type="transmembrane region" description="Helical" evidence="1">
    <location>
        <begin position="35"/>
        <end position="53"/>
    </location>
</feature>
<feature type="transmembrane region" description="Helical" evidence="1">
    <location>
        <begin position="60"/>
        <end position="81"/>
    </location>
</feature>
<keyword evidence="1" id="KW-0472">Membrane</keyword>
<name>A0ABR8SWD6_9BACL</name>
<feature type="domain" description="LiaF transmembrane" evidence="2">
    <location>
        <begin position="9"/>
        <end position="100"/>
    </location>
</feature>
<accession>A0ABR8SWD6</accession>
<feature type="transmembrane region" description="Helical" evidence="1">
    <location>
        <begin position="87"/>
        <end position="105"/>
    </location>
</feature>
<sequence length="165" mass="18647">MRGKNERAIGIFIVVAGLVILLGKLGVFGYIGRNFWPLVLLIPGILLHLYYFLRKTSTVVLIPAGVFTVYGILFLICNLTGWHLLAYLWPVFIFGIALGLFEYALFEYPRPATIYSTSIIVLAVSIVLLFITLLTTGFIYLFAAILIFAGIWLIFGRPKPNRRFR</sequence>
<protein>
    <recommendedName>
        <fullName evidence="2">LiaF transmembrane domain-containing protein</fullName>
    </recommendedName>
</protein>
<evidence type="ECO:0000259" key="2">
    <source>
        <dbReference type="Pfam" id="PF22570"/>
    </source>
</evidence>
<dbReference type="InterPro" id="IPR054331">
    <property type="entry name" value="LiaF_TM"/>
</dbReference>